<proteinExistence type="predicted"/>
<feature type="region of interest" description="Disordered" evidence="1">
    <location>
        <begin position="1"/>
        <end position="38"/>
    </location>
</feature>
<sequence>AKIDRNDTGADKKPEKEKVGTTKGVEGSLKEDGNQKSTRHACLKVAMSTLTRRGQRR</sequence>
<comment type="caution">
    <text evidence="2">The sequence shown here is derived from an EMBL/GenBank/DDBJ whole genome shotgun (WGS) entry which is preliminary data.</text>
</comment>
<feature type="compositionally biased region" description="Basic and acidic residues" evidence="1">
    <location>
        <begin position="1"/>
        <end position="20"/>
    </location>
</feature>
<organism evidence="2 3">
    <name type="scientific">Trifolium medium</name>
    <dbReference type="NCBI Taxonomy" id="97028"/>
    <lineage>
        <taxon>Eukaryota</taxon>
        <taxon>Viridiplantae</taxon>
        <taxon>Streptophyta</taxon>
        <taxon>Embryophyta</taxon>
        <taxon>Tracheophyta</taxon>
        <taxon>Spermatophyta</taxon>
        <taxon>Magnoliopsida</taxon>
        <taxon>eudicotyledons</taxon>
        <taxon>Gunneridae</taxon>
        <taxon>Pentapetalae</taxon>
        <taxon>rosids</taxon>
        <taxon>fabids</taxon>
        <taxon>Fabales</taxon>
        <taxon>Fabaceae</taxon>
        <taxon>Papilionoideae</taxon>
        <taxon>50 kb inversion clade</taxon>
        <taxon>NPAAA clade</taxon>
        <taxon>Hologalegina</taxon>
        <taxon>IRL clade</taxon>
        <taxon>Trifolieae</taxon>
        <taxon>Trifolium</taxon>
    </lineage>
</organism>
<dbReference type="AlphaFoldDB" id="A0A392R7D8"/>
<name>A0A392R7D8_9FABA</name>
<reference evidence="2 3" key="1">
    <citation type="journal article" date="2018" name="Front. Plant Sci.">
        <title>Red Clover (Trifolium pratense) and Zigzag Clover (T. medium) - A Picture of Genomic Similarities and Differences.</title>
        <authorList>
            <person name="Dluhosova J."/>
            <person name="Istvanek J."/>
            <person name="Nedelnik J."/>
            <person name="Repkova J."/>
        </authorList>
    </citation>
    <scope>NUCLEOTIDE SEQUENCE [LARGE SCALE GENOMIC DNA]</scope>
    <source>
        <strain evidence="3">cv. 10/8</strain>
        <tissue evidence="2">Leaf</tissue>
    </source>
</reference>
<evidence type="ECO:0000313" key="2">
    <source>
        <dbReference type="EMBL" id="MCI32528.1"/>
    </source>
</evidence>
<feature type="non-terminal residue" evidence="2">
    <location>
        <position position="1"/>
    </location>
</feature>
<accession>A0A392R7D8</accession>
<dbReference type="EMBL" id="LXQA010196417">
    <property type="protein sequence ID" value="MCI32528.1"/>
    <property type="molecule type" value="Genomic_DNA"/>
</dbReference>
<keyword evidence="3" id="KW-1185">Reference proteome</keyword>
<evidence type="ECO:0000256" key="1">
    <source>
        <dbReference type="SAM" id="MobiDB-lite"/>
    </source>
</evidence>
<protein>
    <submittedName>
        <fullName evidence="2">Uncharacterized protein</fullName>
    </submittedName>
</protein>
<dbReference type="Proteomes" id="UP000265520">
    <property type="component" value="Unassembled WGS sequence"/>
</dbReference>
<evidence type="ECO:0000313" key="3">
    <source>
        <dbReference type="Proteomes" id="UP000265520"/>
    </source>
</evidence>